<evidence type="ECO:0000313" key="3">
    <source>
        <dbReference type="Proteomes" id="UP000591131"/>
    </source>
</evidence>
<dbReference type="EMBL" id="JAAPAO010002207">
    <property type="protein sequence ID" value="KAF4648062.1"/>
    <property type="molecule type" value="Genomic_DNA"/>
</dbReference>
<dbReference type="Proteomes" id="UP000591131">
    <property type="component" value="Unassembled WGS sequence"/>
</dbReference>
<accession>A0A7J6KMG1</accession>
<comment type="caution">
    <text evidence="2">The sequence shown here is derived from an EMBL/GenBank/DDBJ whole genome shotgun (WGS) entry which is preliminary data.</text>
</comment>
<dbReference type="OrthoDB" id="10453673at2759"/>
<proteinExistence type="predicted"/>
<gene>
    <name evidence="2" type="ORF">FOL47_003796</name>
</gene>
<evidence type="ECO:0000313" key="2">
    <source>
        <dbReference type="EMBL" id="KAF4648062.1"/>
    </source>
</evidence>
<feature type="coiled-coil region" evidence="1">
    <location>
        <begin position="83"/>
        <end position="117"/>
    </location>
</feature>
<feature type="non-terminal residue" evidence="2">
    <location>
        <position position="148"/>
    </location>
</feature>
<organism evidence="2 3">
    <name type="scientific">Perkinsus chesapeaki</name>
    <name type="common">Clam parasite</name>
    <name type="synonym">Perkinsus andrewsi</name>
    <dbReference type="NCBI Taxonomy" id="330153"/>
    <lineage>
        <taxon>Eukaryota</taxon>
        <taxon>Sar</taxon>
        <taxon>Alveolata</taxon>
        <taxon>Perkinsozoa</taxon>
        <taxon>Perkinsea</taxon>
        <taxon>Perkinsida</taxon>
        <taxon>Perkinsidae</taxon>
        <taxon>Perkinsus</taxon>
    </lineage>
</organism>
<reference evidence="2 3" key="1">
    <citation type="submission" date="2020-04" db="EMBL/GenBank/DDBJ databases">
        <title>Perkinsus chesapeaki whole genome sequence.</title>
        <authorList>
            <person name="Bogema D.R."/>
        </authorList>
    </citation>
    <scope>NUCLEOTIDE SEQUENCE [LARGE SCALE GENOMIC DNA]</scope>
    <source>
        <strain evidence="2">ATCC PRA-425</strain>
    </source>
</reference>
<protein>
    <submittedName>
        <fullName evidence="2">Uncharacterized protein</fullName>
    </submittedName>
</protein>
<keyword evidence="3" id="KW-1185">Reference proteome</keyword>
<dbReference type="AlphaFoldDB" id="A0A7J6KMG1"/>
<keyword evidence="1" id="KW-0175">Coiled coil</keyword>
<sequence length="148" mass="17062">MASDERLEGQWEYHNSGWYKQIMKDCRLRDAYQTHAFTDLFREYEKLNREIAKSGSKSDDVVRASRQNSTSMISSLSSSAHFTEAVNQKNEAMTMLLRDLQEEIRCRDSELADTRAELAARVEEISQLSAQGESLETAVEFKSKELNR</sequence>
<evidence type="ECO:0000256" key="1">
    <source>
        <dbReference type="SAM" id="Coils"/>
    </source>
</evidence>
<name>A0A7J6KMG1_PERCH</name>